<reference evidence="2 3" key="1">
    <citation type="submission" date="2024-06" db="EMBL/GenBank/DDBJ databases">
        <title>The draft genome of Grus japonensis, version 3.</title>
        <authorList>
            <person name="Nabeshima K."/>
            <person name="Suzuki S."/>
            <person name="Onuma M."/>
        </authorList>
    </citation>
    <scope>NUCLEOTIDE SEQUENCE [LARGE SCALE GENOMIC DNA]</scope>
    <source>
        <strain evidence="2 3">451A</strain>
    </source>
</reference>
<feature type="region of interest" description="Disordered" evidence="1">
    <location>
        <begin position="36"/>
        <end position="69"/>
    </location>
</feature>
<evidence type="ECO:0000313" key="2">
    <source>
        <dbReference type="EMBL" id="GAB0206799.1"/>
    </source>
</evidence>
<protein>
    <submittedName>
        <fullName evidence="2">Uncharacterized protein</fullName>
    </submittedName>
</protein>
<feature type="compositionally biased region" description="Basic and acidic residues" evidence="1">
    <location>
        <begin position="58"/>
        <end position="68"/>
    </location>
</feature>
<evidence type="ECO:0000313" key="3">
    <source>
        <dbReference type="Proteomes" id="UP001623348"/>
    </source>
</evidence>
<feature type="region of interest" description="Disordered" evidence="1">
    <location>
        <begin position="1"/>
        <end position="20"/>
    </location>
</feature>
<accession>A0ABC9YBG2</accession>
<dbReference type="EMBL" id="BAAFJT010000137">
    <property type="protein sequence ID" value="GAB0206799.1"/>
    <property type="molecule type" value="Genomic_DNA"/>
</dbReference>
<evidence type="ECO:0000256" key="1">
    <source>
        <dbReference type="SAM" id="MobiDB-lite"/>
    </source>
</evidence>
<sequence>METRETPASLEEAQKGDKHCAQMKGWLQEEKRYNEVVPKGPGENGWVPTGPAGLGGLEEGRGGLRDSDPSFSQVLRQEIGQLDEAVEQEEIR</sequence>
<name>A0ABC9YBG2_GRUJA</name>
<dbReference type="AlphaFoldDB" id="A0ABC9YBG2"/>
<comment type="caution">
    <text evidence="2">The sequence shown here is derived from an EMBL/GenBank/DDBJ whole genome shotgun (WGS) entry which is preliminary data.</text>
</comment>
<keyword evidence="3" id="KW-1185">Reference proteome</keyword>
<gene>
    <name evidence="2" type="ORF">GRJ2_003145500</name>
</gene>
<proteinExistence type="predicted"/>
<organism evidence="2 3">
    <name type="scientific">Grus japonensis</name>
    <name type="common">Japanese crane</name>
    <name type="synonym">Red-crowned crane</name>
    <dbReference type="NCBI Taxonomy" id="30415"/>
    <lineage>
        <taxon>Eukaryota</taxon>
        <taxon>Metazoa</taxon>
        <taxon>Chordata</taxon>
        <taxon>Craniata</taxon>
        <taxon>Vertebrata</taxon>
        <taxon>Euteleostomi</taxon>
        <taxon>Archelosauria</taxon>
        <taxon>Archosauria</taxon>
        <taxon>Dinosauria</taxon>
        <taxon>Saurischia</taxon>
        <taxon>Theropoda</taxon>
        <taxon>Coelurosauria</taxon>
        <taxon>Aves</taxon>
        <taxon>Neognathae</taxon>
        <taxon>Neoaves</taxon>
        <taxon>Gruiformes</taxon>
        <taxon>Gruidae</taxon>
        <taxon>Grus</taxon>
    </lineage>
</organism>
<dbReference type="Proteomes" id="UP001623348">
    <property type="component" value="Unassembled WGS sequence"/>
</dbReference>